<evidence type="ECO:0000256" key="1">
    <source>
        <dbReference type="SAM" id="MobiDB-lite"/>
    </source>
</evidence>
<reference evidence="2" key="1">
    <citation type="submission" date="2020-06" db="EMBL/GenBank/DDBJ databases">
        <authorList>
            <person name="Li T."/>
            <person name="Hu X."/>
            <person name="Zhang T."/>
            <person name="Song X."/>
            <person name="Zhang H."/>
            <person name="Dai N."/>
            <person name="Sheng W."/>
            <person name="Hou X."/>
            <person name="Wei L."/>
        </authorList>
    </citation>
    <scope>NUCLEOTIDE SEQUENCE</scope>
    <source>
        <strain evidence="2">G02</strain>
        <tissue evidence="2">Leaf</tissue>
    </source>
</reference>
<feature type="region of interest" description="Disordered" evidence="1">
    <location>
        <begin position="99"/>
        <end position="120"/>
    </location>
</feature>
<sequence length="120" mass="12992">MIIHPPSRRRRRTEDLPPLSLEGRGGGGGGVGIWRVELAGGAAEELRLGLFEVDPTWAATECFPLLSPEEEDPREDLVFGGVVAARCSSLRSLLNMMSSAKTKTHSDNTSKNSPGYIQKT</sequence>
<dbReference type="AlphaFoldDB" id="A0AAW2UQ64"/>
<protein>
    <submittedName>
        <fullName evidence="2">Uncharacterized protein</fullName>
    </submittedName>
</protein>
<gene>
    <name evidence="2" type="ORF">Sradi_1313500</name>
</gene>
<evidence type="ECO:0000313" key="2">
    <source>
        <dbReference type="EMBL" id="KAL0419000.1"/>
    </source>
</evidence>
<reference evidence="2" key="2">
    <citation type="journal article" date="2024" name="Plant">
        <title>Genomic evolution and insights into agronomic trait innovations of Sesamum species.</title>
        <authorList>
            <person name="Miao H."/>
            <person name="Wang L."/>
            <person name="Qu L."/>
            <person name="Liu H."/>
            <person name="Sun Y."/>
            <person name="Le M."/>
            <person name="Wang Q."/>
            <person name="Wei S."/>
            <person name="Zheng Y."/>
            <person name="Lin W."/>
            <person name="Duan Y."/>
            <person name="Cao H."/>
            <person name="Xiong S."/>
            <person name="Wang X."/>
            <person name="Wei L."/>
            <person name="Li C."/>
            <person name="Ma Q."/>
            <person name="Ju M."/>
            <person name="Zhao R."/>
            <person name="Li G."/>
            <person name="Mu C."/>
            <person name="Tian Q."/>
            <person name="Mei H."/>
            <person name="Zhang T."/>
            <person name="Gao T."/>
            <person name="Zhang H."/>
        </authorList>
    </citation>
    <scope>NUCLEOTIDE SEQUENCE</scope>
    <source>
        <strain evidence="2">G02</strain>
    </source>
</reference>
<comment type="caution">
    <text evidence="2">The sequence shown here is derived from an EMBL/GenBank/DDBJ whole genome shotgun (WGS) entry which is preliminary data.</text>
</comment>
<feature type="region of interest" description="Disordered" evidence="1">
    <location>
        <begin position="1"/>
        <end position="26"/>
    </location>
</feature>
<feature type="compositionally biased region" description="Basic residues" evidence="1">
    <location>
        <begin position="1"/>
        <end position="11"/>
    </location>
</feature>
<dbReference type="EMBL" id="JACGWJ010000005">
    <property type="protein sequence ID" value="KAL0419000.1"/>
    <property type="molecule type" value="Genomic_DNA"/>
</dbReference>
<accession>A0AAW2UQ64</accession>
<organism evidence="2">
    <name type="scientific">Sesamum radiatum</name>
    <name type="common">Black benniseed</name>
    <dbReference type="NCBI Taxonomy" id="300843"/>
    <lineage>
        <taxon>Eukaryota</taxon>
        <taxon>Viridiplantae</taxon>
        <taxon>Streptophyta</taxon>
        <taxon>Embryophyta</taxon>
        <taxon>Tracheophyta</taxon>
        <taxon>Spermatophyta</taxon>
        <taxon>Magnoliopsida</taxon>
        <taxon>eudicotyledons</taxon>
        <taxon>Gunneridae</taxon>
        <taxon>Pentapetalae</taxon>
        <taxon>asterids</taxon>
        <taxon>lamiids</taxon>
        <taxon>Lamiales</taxon>
        <taxon>Pedaliaceae</taxon>
        <taxon>Sesamum</taxon>
    </lineage>
</organism>
<proteinExistence type="predicted"/>
<name>A0AAW2UQ64_SESRA</name>
<feature type="compositionally biased region" description="Polar residues" evidence="1">
    <location>
        <begin position="107"/>
        <end position="120"/>
    </location>
</feature>